<comment type="caution">
    <text evidence="3">The sequence shown here is derived from an EMBL/GenBank/DDBJ whole genome shotgun (WGS) entry which is preliminary data.</text>
</comment>
<accession>A0ABQ5NCV0</accession>
<feature type="domain" description="HTH merR-type" evidence="2">
    <location>
        <begin position="2"/>
        <end position="71"/>
    </location>
</feature>
<evidence type="ECO:0000256" key="1">
    <source>
        <dbReference type="ARBA" id="ARBA00023125"/>
    </source>
</evidence>
<keyword evidence="1" id="KW-0238">DNA-binding</keyword>
<name>A0ABQ5NCV0_9CLOT</name>
<dbReference type="Gene3D" id="1.10.1660.10">
    <property type="match status" value="1"/>
</dbReference>
<dbReference type="InterPro" id="IPR000551">
    <property type="entry name" value="MerR-type_HTH_dom"/>
</dbReference>
<proteinExistence type="predicted"/>
<dbReference type="SUPFAM" id="SSF46955">
    <property type="entry name" value="Putative DNA-binding domain"/>
    <property type="match status" value="1"/>
</dbReference>
<dbReference type="InterPro" id="IPR036244">
    <property type="entry name" value="TipA-like_antibiotic-bd"/>
</dbReference>
<dbReference type="Proteomes" id="UP001208567">
    <property type="component" value="Unassembled WGS sequence"/>
</dbReference>
<dbReference type="PROSITE" id="PS50937">
    <property type="entry name" value="HTH_MERR_2"/>
    <property type="match status" value="1"/>
</dbReference>
<dbReference type="InterPro" id="IPR047057">
    <property type="entry name" value="MerR_fam"/>
</dbReference>
<dbReference type="SUPFAM" id="SSF89082">
    <property type="entry name" value="Antibiotic binding domain of TipA-like multidrug resistance regulators"/>
    <property type="match status" value="1"/>
</dbReference>
<sequence>MLYTVKEVAKLTGVTIKALHHYHKIGLLEPCEITESGYRHYGTKELERLQQILFYRELDFPLKDIKKALEDEPNRLECLDKQQKLLFARKQRLECLLRTIDESIVLGKKGEAMNKATMFKGLNKEEWEDALLEQSKYIKDKYGYDMPEVQEAQVNNMNEQATEAQKFMDYIRNALINGWKANDERIQEVLKNHITFLNNHGHNIDSKAFAAQTAFFVEDDFHRSMLENQQIGFSYYLYTAADMYAASNNQEL</sequence>
<evidence type="ECO:0000259" key="2">
    <source>
        <dbReference type="PROSITE" id="PS50937"/>
    </source>
</evidence>
<dbReference type="RefSeq" id="WP_264852124.1">
    <property type="nucleotide sequence ID" value="NZ_BRXR01000001.1"/>
</dbReference>
<dbReference type="CDD" id="cd01106">
    <property type="entry name" value="HTH_TipAL-Mta"/>
    <property type="match status" value="1"/>
</dbReference>
<dbReference type="SMART" id="SM00422">
    <property type="entry name" value="HTH_MERR"/>
    <property type="match status" value="1"/>
</dbReference>
<dbReference type="PANTHER" id="PTHR30204:SF90">
    <property type="entry name" value="HTH-TYPE TRANSCRIPTIONAL ACTIVATOR MTA"/>
    <property type="match status" value="1"/>
</dbReference>
<gene>
    <name evidence="3" type="ORF">bsdE14_42250</name>
</gene>
<protein>
    <submittedName>
        <fullName evidence="3">MerR family transcriptional regulator</fullName>
    </submittedName>
</protein>
<evidence type="ECO:0000313" key="3">
    <source>
        <dbReference type="EMBL" id="GLC32815.1"/>
    </source>
</evidence>
<organism evidence="3 4">
    <name type="scientific">Clostridium omnivorum</name>
    <dbReference type="NCBI Taxonomy" id="1604902"/>
    <lineage>
        <taxon>Bacteria</taxon>
        <taxon>Bacillati</taxon>
        <taxon>Bacillota</taxon>
        <taxon>Clostridia</taxon>
        <taxon>Eubacteriales</taxon>
        <taxon>Clostridiaceae</taxon>
        <taxon>Clostridium</taxon>
    </lineage>
</organism>
<dbReference type="PANTHER" id="PTHR30204">
    <property type="entry name" value="REDOX-CYCLING DRUG-SENSING TRANSCRIPTIONAL ACTIVATOR SOXR"/>
    <property type="match status" value="1"/>
</dbReference>
<dbReference type="EMBL" id="BRXR01000001">
    <property type="protein sequence ID" value="GLC32815.1"/>
    <property type="molecule type" value="Genomic_DNA"/>
</dbReference>
<evidence type="ECO:0000313" key="4">
    <source>
        <dbReference type="Proteomes" id="UP001208567"/>
    </source>
</evidence>
<dbReference type="InterPro" id="IPR009061">
    <property type="entry name" value="DNA-bd_dom_put_sf"/>
</dbReference>
<reference evidence="3 4" key="1">
    <citation type="journal article" date="2024" name="Int. J. Syst. Evol. Microbiol.">
        <title>Clostridium omnivorum sp. nov., isolated from anoxic soil under the treatment of reductive soil disinfestation.</title>
        <authorList>
            <person name="Ueki A."/>
            <person name="Tonouchi A."/>
            <person name="Kaku N."/>
            <person name="Honma S."/>
            <person name="Ueki K."/>
        </authorList>
    </citation>
    <scope>NUCLEOTIDE SEQUENCE [LARGE SCALE GENOMIC DNA]</scope>
    <source>
        <strain evidence="3 4">E14</strain>
    </source>
</reference>
<keyword evidence="4" id="KW-1185">Reference proteome</keyword>
<dbReference type="Pfam" id="PF13411">
    <property type="entry name" value="MerR_1"/>
    <property type="match status" value="1"/>
</dbReference>